<evidence type="ECO:0000256" key="1">
    <source>
        <dbReference type="SAM" id="MobiDB-lite"/>
    </source>
</evidence>
<reference evidence="2 3" key="1">
    <citation type="submission" date="2015-11" db="EMBL/GenBank/DDBJ databases">
        <title>Expanding the genomic diversity of Burkholderia species for the development of highly accurate diagnostics.</title>
        <authorList>
            <person name="Sahl J."/>
            <person name="Keim P."/>
            <person name="Wagner D."/>
        </authorList>
    </citation>
    <scope>NUCLEOTIDE SEQUENCE [LARGE SCALE GENOMIC DNA]</scope>
    <source>
        <strain evidence="2 3">RF32-BP12</strain>
    </source>
</reference>
<proteinExistence type="predicted"/>
<evidence type="ECO:0000313" key="3">
    <source>
        <dbReference type="Proteomes" id="UP000056450"/>
    </source>
</evidence>
<name>A0AAP1C7D7_9BURK</name>
<dbReference type="EMBL" id="LOTQ01000001">
    <property type="protein sequence ID" value="KVA13006.1"/>
    <property type="molecule type" value="Genomic_DNA"/>
</dbReference>
<organism evidence="2 3">
    <name type="scientific">Burkholderia latens</name>
    <dbReference type="NCBI Taxonomy" id="488446"/>
    <lineage>
        <taxon>Bacteria</taxon>
        <taxon>Pseudomonadati</taxon>
        <taxon>Pseudomonadota</taxon>
        <taxon>Betaproteobacteria</taxon>
        <taxon>Burkholderiales</taxon>
        <taxon>Burkholderiaceae</taxon>
        <taxon>Burkholderia</taxon>
        <taxon>Burkholderia cepacia complex</taxon>
    </lineage>
</organism>
<dbReference type="AlphaFoldDB" id="A0AAP1C7D7"/>
<evidence type="ECO:0000313" key="2">
    <source>
        <dbReference type="EMBL" id="KVA13006.1"/>
    </source>
</evidence>
<protein>
    <submittedName>
        <fullName evidence="2">Uncharacterized protein</fullName>
    </submittedName>
</protein>
<dbReference type="Proteomes" id="UP000056450">
    <property type="component" value="Unassembled WGS sequence"/>
</dbReference>
<comment type="caution">
    <text evidence="2">The sequence shown here is derived from an EMBL/GenBank/DDBJ whole genome shotgun (WGS) entry which is preliminary data.</text>
</comment>
<accession>A0AAP1C7D7</accession>
<feature type="region of interest" description="Disordered" evidence="1">
    <location>
        <begin position="53"/>
        <end position="80"/>
    </location>
</feature>
<sequence>MRRQDPAGARRVRVLGARRRARSRRTRAARIARAVCVYRESGRANRCVWVHDAERRTPNAERRTPNAERRTPNAERRTPT</sequence>
<gene>
    <name evidence="2" type="ORF">WI41_06065</name>
</gene>